<name>A0A0D0CP41_9AGAM</name>
<sequence>NALMNIPRPSKPLPITTKQPTHLINPPHCHGYLKSTYRSVSKLTDVDVMEMVQGYWRSIPESPDTMKNGTEACTSTPPTHPCALCTLLYHQYPL</sequence>
<evidence type="ECO:0000256" key="1">
    <source>
        <dbReference type="SAM" id="MobiDB-lite"/>
    </source>
</evidence>
<protein>
    <submittedName>
        <fullName evidence="2">Uncharacterized protein</fullName>
    </submittedName>
</protein>
<gene>
    <name evidence="2" type="ORF">PAXRUDRAFT_168028</name>
</gene>
<feature type="non-terminal residue" evidence="2">
    <location>
        <position position="1"/>
    </location>
</feature>
<dbReference type="EMBL" id="KN827171">
    <property type="protein sequence ID" value="KIK77043.1"/>
    <property type="molecule type" value="Genomic_DNA"/>
</dbReference>
<accession>A0A0D0CP41</accession>
<reference evidence="2 3" key="1">
    <citation type="submission" date="2014-04" db="EMBL/GenBank/DDBJ databases">
        <authorList>
            <consortium name="DOE Joint Genome Institute"/>
            <person name="Kuo A."/>
            <person name="Kohler A."/>
            <person name="Jargeat P."/>
            <person name="Nagy L.G."/>
            <person name="Floudas D."/>
            <person name="Copeland A."/>
            <person name="Barry K.W."/>
            <person name="Cichocki N."/>
            <person name="Veneault-Fourrey C."/>
            <person name="LaButti K."/>
            <person name="Lindquist E.A."/>
            <person name="Lipzen A."/>
            <person name="Lundell T."/>
            <person name="Morin E."/>
            <person name="Murat C."/>
            <person name="Sun H."/>
            <person name="Tunlid A."/>
            <person name="Henrissat B."/>
            <person name="Grigoriev I.V."/>
            <person name="Hibbett D.S."/>
            <person name="Martin F."/>
            <person name="Nordberg H.P."/>
            <person name="Cantor M.N."/>
            <person name="Hua S.X."/>
        </authorList>
    </citation>
    <scope>NUCLEOTIDE SEQUENCE [LARGE SCALE GENOMIC DNA]</scope>
    <source>
        <strain evidence="2 3">Ve08.2h10</strain>
    </source>
</reference>
<dbReference type="OrthoDB" id="10650774at2759"/>
<feature type="region of interest" description="Disordered" evidence="1">
    <location>
        <begin position="1"/>
        <end position="20"/>
    </location>
</feature>
<dbReference type="Proteomes" id="UP000054538">
    <property type="component" value="Unassembled WGS sequence"/>
</dbReference>
<dbReference type="HOGENOM" id="CLU_2419074_0_0_1"/>
<dbReference type="InParanoid" id="A0A0D0CP41"/>
<dbReference type="AlphaFoldDB" id="A0A0D0CP41"/>
<reference evidence="3" key="2">
    <citation type="submission" date="2015-01" db="EMBL/GenBank/DDBJ databases">
        <title>Evolutionary Origins and Diversification of the Mycorrhizal Mutualists.</title>
        <authorList>
            <consortium name="DOE Joint Genome Institute"/>
            <consortium name="Mycorrhizal Genomics Consortium"/>
            <person name="Kohler A."/>
            <person name="Kuo A."/>
            <person name="Nagy L.G."/>
            <person name="Floudas D."/>
            <person name="Copeland A."/>
            <person name="Barry K.W."/>
            <person name="Cichocki N."/>
            <person name="Veneault-Fourrey C."/>
            <person name="LaButti K."/>
            <person name="Lindquist E.A."/>
            <person name="Lipzen A."/>
            <person name="Lundell T."/>
            <person name="Morin E."/>
            <person name="Murat C."/>
            <person name="Riley R."/>
            <person name="Ohm R."/>
            <person name="Sun H."/>
            <person name="Tunlid A."/>
            <person name="Henrissat B."/>
            <person name="Grigoriev I.V."/>
            <person name="Hibbett D.S."/>
            <person name="Martin F."/>
        </authorList>
    </citation>
    <scope>NUCLEOTIDE SEQUENCE [LARGE SCALE GENOMIC DNA]</scope>
    <source>
        <strain evidence="3">Ve08.2h10</strain>
    </source>
</reference>
<organism evidence="2 3">
    <name type="scientific">Paxillus rubicundulus Ve08.2h10</name>
    <dbReference type="NCBI Taxonomy" id="930991"/>
    <lineage>
        <taxon>Eukaryota</taxon>
        <taxon>Fungi</taxon>
        <taxon>Dikarya</taxon>
        <taxon>Basidiomycota</taxon>
        <taxon>Agaricomycotina</taxon>
        <taxon>Agaricomycetes</taxon>
        <taxon>Agaricomycetidae</taxon>
        <taxon>Boletales</taxon>
        <taxon>Paxilineae</taxon>
        <taxon>Paxillaceae</taxon>
        <taxon>Paxillus</taxon>
    </lineage>
</organism>
<evidence type="ECO:0000313" key="2">
    <source>
        <dbReference type="EMBL" id="KIK77043.1"/>
    </source>
</evidence>
<keyword evidence="3" id="KW-1185">Reference proteome</keyword>
<proteinExistence type="predicted"/>
<evidence type="ECO:0000313" key="3">
    <source>
        <dbReference type="Proteomes" id="UP000054538"/>
    </source>
</evidence>